<keyword evidence="3" id="KW-0597">Phosphoprotein</keyword>
<dbReference type="GO" id="GO:0008973">
    <property type="term" value="F:phosphopentomutase activity"/>
    <property type="evidence" value="ECO:0007669"/>
    <property type="project" value="TreeGrafter"/>
</dbReference>
<dbReference type="GO" id="GO:0005975">
    <property type="term" value="P:carbohydrate metabolic process"/>
    <property type="evidence" value="ECO:0007669"/>
    <property type="project" value="InterPro"/>
</dbReference>
<dbReference type="KEGG" id="cbae:COR50_13590"/>
<evidence type="ECO:0000259" key="9">
    <source>
        <dbReference type="Pfam" id="PF02879"/>
    </source>
</evidence>
<dbReference type="InterPro" id="IPR005844">
    <property type="entry name" value="A-D-PHexomutase_a/b/a-I"/>
</dbReference>
<keyword evidence="4 7" id="KW-0479">Metal-binding</keyword>
<dbReference type="AlphaFoldDB" id="A0A291QW55"/>
<reference evidence="11 12" key="1">
    <citation type="submission" date="2017-10" db="EMBL/GenBank/DDBJ databases">
        <title>Paenichitinophaga pekingensis gen. nov., sp. nov., isolated from activated sludge.</title>
        <authorList>
            <person name="Jin D."/>
            <person name="Kong X."/>
            <person name="Deng Y."/>
            <person name="Bai Z."/>
        </authorList>
    </citation>
    <scope>NUCLEOTIDE SEQUENCE [LARGE SCALE GENOMIC DNA]</scope>
    <source>
        <strain evidence="11 12">13</strain>
    </source>
</reference>
<dbReference type="GO" id="GO:0006166">
    <property type="term" value="P:purine ribonucleoside salvage"/>
    <property type="evidence" value="ECO:0007669"/>
    <property type="project" value="TreeGrafter"/>
</dbReference>
<organism evidence="11 12">
    <name type="scientific">Chitinophaga caeni</name>
    <dbReference type="NCBI Taxonomy" id="2029983"/>
    <lineage>
        <taxon>Bacteria</taxon>
        <taxon>Pseudomonadati</taxon>
        <taxon>Bacteroidota</taxon>
        <taxon>Chitinophagia</taxon>
        <taxon>Chitinophagales</taxon>
        <taxon>Chitinophagaceae</taxon>
        <taxon>Chitinophaga</taxon>
    </lineage>
</organism>
<dbReference type="OrthoDB" id="9806956at2"/>
<dbReference type="Gene3D" id="3.40.120.10">
    <property type="entry name" value="Alpha-D-Glucose-1,6-Bisphosphate, subunit A, domain 3"/>
    <property type="match status" value="3"/>
</dbReference>
<dbReference type="PANTHER" id="PTHR45745">
    <property type="entry name" value="PHOSPHOMANNOMUTASE 45A"/>
    <property type="match status" value="1"/>
</dbReference>
<name>A0A291QW55_9BACT</name>
<gene>
    <name evidence="11" type="ORF">COR50_13590</name>
</gene>
<evidence type="ECO:0000259" key="8">
    <source>
        <dbReference type="Pfam" id="PF02878"/>
    </source>
</evidence>
<sequence>MDANIQSKVNSWLQPPYDEATIAAVKTLESEHPEELMDAFYRNLEFGTGGLRGVMGVGTNRMNKYTVGMATQGFANYILKSVVNGVPKIAIAHDSRNNSRYFAEVAANVMAANGVEVYLFESLRPTPELSFTIRHLACSAGIVLTASHNPKEYNGYKAYWDDGAQLVSPHDKNVIREVEQIASIDDVKWNGDAAPIHIIGKEIDDAYLSMLQSLSINPEVNRKQHDLKIVYTPIHGTGITLVPEILKRFGFDKVHVVEEQASPDGNFPTVVYPNPEEAEAMSMGLKKAKELDADILLGTDPDADRVGIAVKNLEGDWILLNGNQTAALLFNYIIEQRKQKGLAKPNDFVCKTVVTSELIDVFAAAHQIQCYNVLTGFKWIASLIHSLEGKENFVCGGEESYGYMIGDNVRDKDAIASVAMICEMAAFAKESGKSLFEQLIEVYTKYGFYKEHLISITKKGMKGAEEIAAMMQSYRTAPPATINGSEVLKIYDYQTQQITELKSGQVTGIDLPVSNVLQFVLADGSKISARPSGTEPKIKFYFSVCAPLASKGEFNTVETQLNEKIKGIISDMKL</sequence>
<dbReference type="SUPFAM" id="SSF55957">
    <property type="entry name" value="Phosphoglucomutase, C-terminal domain"/>
    <property type="match status" value="1"/>
</dbReference>
<dbReference type="SUPFAM" id="SSF53738">
    <property type="entry name" value="Phosphoglucomutase, first 3 domains"/>
    <property type="match status" value="3"/>
</dbReference>
<dbReference type="Pfam" id="PF02880">
    <property type="entry name" value="PGM_PMM_III"/>
    <property type="match status" value="1"/>
</dbReference>
<dbReference type="PROSITE" id="PS00710">
    <property type="entry name" value="PGM_PMM"/>
    <property type="match status" value="1"/>
</dbReference>
<dbReference type="InterPro" id="IPR016055">
    <property type="entry name" value="A-D-PHexomutase_a/b/a-I/II/III"/>
</dbReference>
<dbReference type="GO" id="GO:0000287">
    <property type="term" value="F:magnesium ion binding"/>
    <property type="evidence" value="ECO:0007669"/>
    <property type="project" value="InterPro"/>
</dbReference>
<dbReference type="EMBL" id="CP023777">
    <property type="protein sequence ID" value="ATL48112.1"/>
    <property type="molecule type" value="Genomic_DNA"/>
</dbReference>
<dbReference type="InterPro" id="IPR036900">
    <property type="entry name" value="A-D-PHexomutase_C_sf"/>
</dbReference>
<dbReference type="InterPro" id="IPR005845">
    <property type="entry name" value="A-D-PHexomutase_a/b/a-II"/>
</dbReference>
<dbReference type="PANTHER" id="PTHR45745:SF1">
    <property type="entry name" value="PHOSPHOGLUCOMUTASE 2B-RELATED"/>
    <property type="match status" value="1"/>
</dbReference>
<evidence type="ECO:0000256" key="5">
    <source>
        <dbReference type="ARBA" id="ARBA00022842"/>
    </source>
</evidence>
<dbReference type="Pfam" id="PF02879">
    <property type="entry name" value="PGM_PMM_II"/>
    <property type="match status" value="1"/>
</dbReference>
<evidence type="ECO:0000256" key="2">
    <source>
        <dbReference type="ARBA" id="ARBA00010231"/>
    </source>
</evidence>
<accession>A0A291QW55</accession>
<dbReference type="InterPro" id="IPR016066">
    <property type="entry name" value="A-D-PHexomutase_CS"/>
</dbReference>
<dbReference type="PRINTS" id="PR00509">
    <property type="entry name" value="PGMPMM"/>
</dbReference>
<keyword evidence="5 7" id="KW-0460">Magnesium</keyword>
<dbReference type="Gene3D" id="3.30.310.50">
    <property type="entry name" value="Alpha-D-phosphohexomutase, C-terminal domain"/>
    <property type="match status" value="1"/>
</dbReference>
<feature type="domain" description="Alpha-D-phosphohexomutase alpha/beta/alpha" evidence="8">
    <location>
        <begin position="45"/>
        <end position="182"/>
    </location>
</feature>
<evidence type="ECO:0000313" key="11">
    <source>
        <dbReference type="EMBL" id="ATL48112.1"/>
    </source>
</evidence>
<keyword evidence="6" id="KW-0413">Isomerase</keyword>
<dbReference type="Pfam" id="PF02878">
    <property type="entry name" value="PGM_PMM_I"/>
    <property type="match status" value="1"/>
</dbReference>
<evidence type="ECO:0000256" key="7">
    <source>
        <dbReference type="RuleBase" id="RU004326"/>
    </source>
</evidence>
<proteinExistence type="inferred from homology"/>
<dbReference type="Proteomes" id="UP000220133">
    <property type="component" value="Chromosome"/>
</dbReference>
<evidence type="ECO:0000256" key="1">
    <source>
        <dbReference type="ARBA" id="ARBA00001946"/>
    </source>
</evidence>
<evidence type="ECO:0000256" key="4">
    <source>
        <dbReference type="ARBA" id="ARBA00022723"/>
    </source>
</evidence>
<comment type="cofactor">
    <cofactor evidence="1">
        <name>Mg(2+)</name>
        <dbReference type="ChEBI" id="CHEBI:18420"/>
    </cofactor>
</comment>
<feature type="domain" description="Alpha-D-phosphohexomutase alpha/beta/alpha" evidence="9">
    <location>
        <begin position="206"/>
        <end position="309"/>
    </location>
</feature>
<dbReference type="CDD" id="cd05799">
    <property type="entry name" value="PGM2"/>
    <property type="match status" value="1"/>
</dbReference>
<comment type="similarity">
    <text evidence="2 7">Belongs to the phosphohexose mutase family.</text>
</comment>
<evidence type="ECO:0000256" key="3">
    <source>
        <dbReference type="ARBA" id="ARBA00022553"/>
    </source>
</evidence>
<dbReference type="InterPro" id="IPR005841">
    <property type="entry name" value="Alpha-D-phosphohexomutase_SF"/>
</dbReference>
<evidence type="ECO:0000256" key="6">
    <source>
        <dbReference type="ARBA" id="ARBA00023235"/>
    </source>
</evidence>
<dbReference type="RefSeq" id="WP_098194489.1">
    <property type="nucleotide sequence ID" value="NZ_CP023777.1"/>
</dbReference>
<evidence type="ECO:0000259" key="10">
    <source>
        <dbReference type="Pfam" id="PF02880"/>
    </source>
</evidence>
<feature type="domain" description="Alpha-D-phosphohexomutase alpha/beta/alpha" evidence="10">
    <location>
        <begin position="321"/>
        <end position="446"/>
    </location>
</feature>
<dbReference type="InterPro" id="IPR005846">
    <property type="entry name" value="A-D-PHexomutase_a/b/a-III"/>
</dbReference>
<keyword evidence="12" id="KW-1185">Reference proteome</keyword>
<protein>
    <submittedName>
        <fullName evidence="11">Phosphoglucomutase</fullName>
    </submittedName>
</protein>
<evidence type="ECO:0000313" key="12">
    <source>
        <dbReference type="Proteomes" id="UP000220133"/>
    </source>
</evidence>